<feature type="compositionally biased region" description="Basic residues" evidence="1">
    <location>
        <begin position="384"/>
        <end position="396"/>
    </location>
</feature>
<name>A0A6A6GJH6_9PEZI</name>
<accession>A0A6A6GJH6</accession>
<dbReference type="EMBL" id="ML992503">
    <property type="protein sequence ID" value="KAF2225831.1"/>
    <property type="molecule type" value="Genomic_DNA"/>
</dbReference>
<dbReference type="OrthoDB" id="10318470at2759"/>
<dbReference type="AlphaFoldDB" id="A0A6A6GJH6"/>
<proteinExistence type="predicted"/>
<feature type="region of interest" description="Disordered" evidence="1">
    <location>
        <begin position="360"/>
        <end position="451"/>
    </location>
</feature>
<feature type="compositionally biased region" description="Basic and acidic residues" evidence="1">
    <location>
        <begin position="368"/>
        <end position="381"/>
    </location>
</feature>
<protein>
    <submittedName>
        <fullName evidence="2">Uncharacterized protein</fullName>
    </submittedName>
</protein>
<gene>
    <name evidence="2" type="ORF">BDZ85DRAFT_247828</name>
</gene>
<reference evidence="3" key="1">
    <citation type="journal article" date="2020" name="Stud. Mycol.">
        <title>101 Dothideomycetes genomes: A test case for predicting lifestyles and emergence of pathogens.</title>
        <authorList>
            <person name="Haridas S."/>
            <person name="Albert R."/>
            <person name="Binder M."/>
            <person name="Bloem J."/>
            <person name="LaButti K."/>
            <person name="Salamov A."/>
            <person name="Andreopoulos B."/>
            <person name="Baker S."/>
            <person name="Barry K."/>
            <person name="Bills G."/>
            <person name="Bluhm B."/>
            <person name="Cannon C."/>
            <person name="Castanera R."/>
            <person name="Culley D."/>
            <person name="Daum C."/>
            <person name="Ezra D."/>
            <person name="Gonzalez J."/>
            <person name="Henrissat B."/>
            <person name="Kuo A."/>
            <person name="Liang C."/>
            <person name="Lipzen A."/>
            <person name="Lutzoni F."/>
            <person name="Magnuson J."/>
            <person name="Mondo S."/>
            <person name="Nolan M."/>
            <person name="Ohm R."/>
            <person name="Pangilinan J."/>
            <person name="Park H.-J."/>
            <person name="Ramirez L."/>
            <person name="Alfaro M."/>
            <person name="Sun H."/>
            <person name="Tritt A."/>
            <person name="Yoshinaga Y."/>
            <person name="Zwiers L.-H."/>
            <person name="Turgeon B."/>
            <person name="Goodwin S."/>
            <person name="Spatafora J."/>
            <person name="Crous P."/>
            <person name="Grigoriev I."/>
        </authorList>
    </citation>
    <scope>NUCLEOTIDE SEQUENCE [LARGE SCALE GENOMIC DNA]</scope>
    <source>
        <strain evidence="3">CECT 20119</strain>
    </source>
</reference>
<dbReference type="Proteomes" id="UP000799538">
    <property type="component" value="Unassembled WGS sequence"/>
</dbReference>
<sequence length="451" mass="50176">MSKNAADVLAMVFKSGSKGGKQASIPLEPPTSTGLITRVSDAWNKPTSNIVEGFLSYDHGSGKNYSTAKGFPEHKGYLRWNDCHHGPSWTSLGFSTNRGPVYHRRLDLQPLTDLYGPPPEFEARDFYSGLPANNLLGPESIRFQENMPFHKREFDCKLINVDFDLLPIAFSMFTRYWKYEYVTPNNVDYWEVTHLVYGFKSGPFKEPKYYEHFPFVYDPAYYQRLDGKSTYVFDQSLDSPGLPDHIVFSPTRGHRANPIPRNIFENLSVEAKANWRDDPDALAPQGPDTPVEEFLFEQRPGGQLVLSGPKSILKTVTKPGAGKIPGVLTDADGRALWNRSMGIIDTSIARPSITRKAVEVEDLSDQEQSEKTEPVPKESTPKKLATKKGVGKKAPAKKTPEKKPAAKPTGIKKTPAKKVVGKKSTTPKSVGKKAAPVQKTSTRTTRSSSKK</sequence>
<evidence type="ECO:0000256" key="1">
    <source>
        <dbReference type="SAM" id="MobiDB-lite"/>
    </source>
</evidence>
<organism evidence="2 3">
    <name type="scientific">Elsinoe ampelina</name>
    <dbReference type="NCBI Taxonomy" id="302913"/>
    <lineage>
        <taxon>Eukaryota</taxon>
        <taxon>Fungi</taxon>
        <taxon>Dikarya</taxon>
        <taxon>Ascomycota</taxon>
        <taxon>Pezizomycotina</taxon>
        <taxon>Dothideomycetes</taxon>
        <taxon>Dothideomycetidae</taxon>
        <taxon>Myriangiales</taxon>
        <taxon>Elsinoaceae</taxon>
        <taxon>Elsinoe</taxon>
    </lineage>
</organism>
<evidence type="ECO:0000313" key="3">
    <source>
        <dbReference type="Proteomes" id="UP000799538"/>
    </source>
</evidence>
<evidence type="ECO:0000313" key="2">
    <source>
        <dbReference type="EMBL" id="KAF2225831.1"/>
    </source>
</evidence>
<keyword evidence="3" id="KW-1185">Reference proteome</keyword>
<feature type="compositionally biased region" description="Low complexity" evidence="1">
    <location>
        <begin position="439"/>
        <end position="451"/>
    </location>
</feature>